<evidence type="ECO:0000313" key="1">
    <source>
        <dbReference type="EMBL" id="KAH7521918.1"/>
    </source>
</evidence>
<comment type="caution">
    <text evidence="1">The sequence shown here is derived from an EMBL/GenBank/DDBJ whole genome shotgun (WGS) entry which is preliminary data.</text>
</comment>
<name>A0A978V3I5_ZIZJJ</name>
<dbReference type="AlphaFoldDB" id="A0A978V3I5"/>
<reference evidence="1" key="1">
    <citation type="journal article" date="2021" name="Front. Plant Sci.">
        <title>Chromosome-Scale Genome Assembly for Chinese Sour Jujube and Insights Into Its Genome Evolution and Domestication Signature.</title>
        <authorList>
            <person name="Shen L.-Y."/>
            <person name="Luo H."/>
            <person name="Wang X.-L."/>
            <person name="Wang X.-M."/>
            <person name="Qiu X.-J."/>
            <person name="Liu H."/>
            <person name="Zhou S.-S."/>
            <person name="Jia K.-H."/>
            <person name="Nie S."/>
            <person name="Bao Y.-T."/>
            <person name="Zhang R.-G."/>
            <person name="Yun Q.-Z."/>
            <person name="Chai Y.-H."/>
            <person name="Lu J.-Y."/>
            <person name="Li Y."/>
            <person name="Zhao S.-W."/>
            <person name="Mao J.-F."/>
            <person name="Jia S.-G."/>
            <person name="Mao Y.-M."/>
        </authorList>
    </citation>
    <scope>NUCLEOTIDE SEQUENCE</scope>
    <source>
        <strain evidence="1">AT0</strain>
        <tissue evidence="1">Leaf</tissue>
    </source>
</reference>
<organism evidence="1 2">
    <name type="scientific">Ziziphus jujuba var. spinosa</name>
    <dbReference type="NCBI Taxonomy" id="714518"/>
    <lineage>
        <taxon>Eukaryota</taxon>
        <taxon>Viridiplantae</taxon>
        <taxon>Streptophyta</taxon>
        <taxon>Embryophyta</taxon>
        <taxon>Tracheophyta</taxon>
        <taxon>Spermatophyta</taxon>
        <taxon>Magnoliopsida</taxon>
        <taxon>eudicotyledons</taxon>
        <taxon>Gunneridae</taxon>
        <taxon>Pentapetalae</taxon>
        <taxon>rosids</taxon>
        <taxon>fabids</taxon>
        <taxon>Rosales</taxon>
        <taxon>Rhamnaceae</taxon>
        <taxon>Paliureae</taxon>
        <taxon>Ziziphus</taxon>
    </lineage>
</organism>
<evidence type="ECO:0000313" key="2">
    <source>
        <dbReference type="Proteomes" id="UP000813462"/>
    </source>
</evidence>
<proteinExistence type="predicted"/>
<sequence length="185" mass="19758">MSCFVNSIKLMSLTLESGTARILEPASPNRSSLAGSFDYASLLKESKQDKTEYSLGLAFISNVIPGLSTDAFFVNTKSDSVFDGVIKSDDVSNIVISVQNSLSVATMINSESSPAENQNLSQIDIHVEEIPKESTFEIVGDLPSEPASNLPTMESVEALPTDYASTSKVLDAQNSVLTTLVSDNP</sequence>
<dbReference type="EMBL" id="JAEACU010000007">
    <property type="protein sequence ID" value="KAH7521918.1"/>
    <property type="molecule type" value="Genomic_DNA"/>
</dbReference>
<protein>
    <submittedName>
        <fullName evidence="1">Uncharacterized protein</fullName>
    </submittedName>
</protein>
<accession>A0A978V3I5</accession>
<gene>
    <name evidence="1" type="ORF">FEM48_Zijuj07G0082900</name>
</gene>
<dbReference type="Proteomes" id="UP000813462">
    <property type="component" value="Unassembled WGS sequence"/>
</dbReference>